<gene>
    <name evidence="3" type="ORF">B5V51_11864</name>
</gene>
<feature type="signal peptide" evidence="2">
    <location>
        <begin position="1"/>
        <end position="19"/>
    </location>
</feature>
<keyword evidence="2" id="KW-0732">Signal</keyword>
<evidence type="ECO:0000256" key="2">
    <source>
        <dbReference type="SAM" id="SignalP"/>
    </source>
</evidence>
<evidence type="ECO:0000313" key="3">
    <source>
        <dbReference type="EMBL" id="PCG75349.1"/>
    </source>
</evidence>
<dbReference type="EMBL" id="NWSH01000608">
    <property type="protein sequence ID" value="PCG75349.1"/>
    <property type="molecule type" value="Genomic_DNA"/>
</dbReference>
<dbReference type="AlphaFoldDB" id="A0A2A4JU57"/>
<protein>
    <submittedName>
        <fullName evidence="3">Uncharacterized protein</fullName>
    </submittedName>
</protein>
<feature type="compositionally biased region" description="Polar residues" evidence="1">
    <location>
        <begin position="99"/>
        <end position="112"/>
    </location>
</feature>
<evidence type="ECO:0000256" key="1">
    <source>
        <dbReference type="SAM" id="MobiDB-lite"/>
    </source>
</evidence>
<organism evidence="3">
    <name type="scientific">Heliothis virescens</name>
    <name type="common">Tobacco budworm moth</name>
    <dbReference type="NCBI Taxonomy" id="7102"/>
    <lineage>
        <taxon>Eukaryota</taxon>
        <taxon>Metazoa</taxon>
        <taxon>Ecdysozoa</taxon>
        <taxon>Arthropoda</taxon>
        <taxon>Hexapoda</taxon>
        <taxon>Insecta</taxon>
        <taxon>Pterygota</taxon>
        <taxon>Neoptera</taxon>
        <taxon>Endopterygota</taxon>
        <taxon>Lepidoptera</taxon>
        <taxon>Glossata</taxon>
        <taxon>Ditrysia</taxon>
        <taxon>Noctuoidea</taxon>
        <taxon>Noctuidae</taxon>
        <taxon>Heliothinae</taxon>
        <taxon>Heliothis</taxon>
    </lineage>
</organism>
<name>A0A2A4JU57_HELVI</name>
<sequence length="186" mass="20863">MKWLVSSFILLVILEEYHCKPFSVGSILKRIAYGDKDHDIYLLPVYYPVPASKYPSENTYAYNRYPRYPSNYGLNHGPVYDGAWRGNSYQGQYAPPQQPTYNSYPNGSPNAMNSPYDSPSLILCSYPSSVYGNPSSTYGTPNRMNGTPYVRNGTPSQVNSTPNPTSQLAQSNIIPSELLHRSVKMI</sequence>
<reference evidence="3" key="1">
    <citation type="submission" date="2017-09" db="EMBL/GenBank/DDBJ databases">
        <title>Contemporary evolution of a Lepidopteran species, Heliothis virescens, in response to modern agricultural practices.</title>
        <authorList>
            <person name="Fritz M.L."/>
            <person name="Deyonke A.M."/>
            <person name="Papanicolaou A."/>
            <person name="Micinski S."/>
            <person name="Westbrook J."/>
            <person name="Gould F."/>
        </authorList>
    </citation>
    <scope>NUCLEOTIDE SEQUENCE [LARGE SCALE GENOMIC DNA]</scope>
    <source>
        <strain evidence="3">HvINT-</strain>
        <tissue evidence="3">Whole body</tissue>
    </source>
</reference>
<feature type="chain" id="PRO_5013037152" evidence="2">
    <location>
        <begin position="20"/>
        <end position="186"/>
    </location>
</feature>
<comment type="caution">
    <text evidence="3">The sequence shown here is derived from an EMBL/GenBank/DDBJ whole genome shotgun (WGS) entry which is preliminary data.</text>
</comment>
<proteinExistence type="predicted"/>
<feature type="region of interest" description="Disordered" evidence="1">
    <location>
        <begin position="91"/>
        <end position="112"/>
    </location>
</feature>
<accession>A0A2A4JU57</accession>